<feature type="compositionally biased region" description="Polar residues" evidence="10">
    <location>
        <begin position="454"/>
        <end position="465"/>
    </location>
</feature>
<organism evidence="14 15">
    <name type="scientific">Laodelphax striatellus</name>
    <name type="common">Small brown planthopper</name>
    <name type="synonym">Delphax striatella</name>
    <dbReference type="NCBI Taxonomy" id="195883"/>
    <lineage>
        <taxon>Eukaryota</taxon>
        <taxon>Metazoa</taxon>
        <taxon>Ecdysozoa</taxon>
        <taxon>Arthropoda</taxon>
        <taxon>Hexapoda</taxon>
        <taxon>Insecta</taxon>
        <taxon>Pterygota</taxon>
        <taxon>Neoptera</taxon>
        <taxon>Paraneoptera</taxon>
        <taxon>Hemiptera</taxon>
        <taxon>Auchenorrhyncha</taxon>
        <taxon>Fulgoroidea</taxon>
        <taxon>Delphacidae</taxon>
        <taxon>Criomorphinae</taxon>
        <taxon>Laodelphax</taxon>
    </lineage>
</organism>
<sequence length="508" mass="57502">MTRFSLGLLPMMLSLASGQFDLSAPNLLNDSDYDQDQVDMWMNGAPSVVPGPENVTIHQGESYDETANCTNDYCISDEEYYDMIVQHILPSKSEWLLIALHGVVFFVGLIGNALVCTAVYRNRTMRTVTNYFIVNLAVADFMVILFCLPPTVLWDVTQTWFMGTLVCKIVLYFQTVSVAVSVLTLTFISVDRWYAICFPLKFKSTTGRAKTAIMIIWLLSICFDIPELLALETHKFEKFRNMDMIFFTQCSPNWSEGNEEMFQLARILLLYTFPLLFMSIAYCQIVRVLWRSDNIPGHSETVLVHSGNGTGKRMAANNSTECQLRSRRKAAKMLVAVVLMFAVCYFPVHLLNMLRLTMDIKQTEVTGSLAIVSHWLCYANSAVNPVTELFMSGKFRKEFQRAFGNMCKRKLNEPASRCRGDSTMVCRYTTMTVGSLTTPKTEIVQLSNTNTVNDNMQQSATTQNHAPKRNHEEELSEARCSFDVKPAPVRFMSEKKHCPPPPLQGDSA</sequence>
<accession>A0A482X8V0</accession>
<dbReference type="SMART" id="SM01381">
    <property type="entry name" value="7TM_GPCR_Srsx"/>
    <property type="match status" value="1"/>
</dbReference>
<feature type="transmembrane region" description="Helical" evidence="11">
    <location>
        <begin position="95"/>
        <end position="120"/>
    </location>
</feature>
<evidence type="ECO:0000256" key="8">
    <source>
        <dbReference type="ARBA" id="ARBA00023224"/>
    </source>
</evidence>
<dbReference type="Pfam" id="PF00001">
    <property type="entry name" value="7tm_1"/>
    <property type="match status" value="1"/>
</dbReference>
<dbReference type="SUPFAM" id="SSF81321">
    <property type="entry name" value="Family A G protein-coupled receptor-like"/>
    <property type="match status" value="1"/>
</dbReference>
<dbReference type="InterPro" id="IPR000611">
    <property type="entry name" value="NPY_rcpt"/>
</dbReference>
<keyword evidence="12" id="KW-0732">Signal</keyword>
<evidence type="ECO:0000256" key="12">
    <source>
        <dbReference type="SAM" id="SignalP"/>
    </source>
</evidence>
<evidence type="ECO:0000259" key="13">
    <source>
        <dbReference type="PROSITE" id="PS50262"/>
    </source>
</evidence>
<dbReference type="OrthoDB" id="5987936at2759"/>
<proteinExistence type="inferred from homology"/>
<feature type="region of interest" description="Disordered" evidence="10">
    <location>
        <begin position="454"/>
        <end position="479"/>
    </location>
</feature>
<comment type="similarity">
    <text evidence="2 9">Belongs to the G-protein coupled receptor 1 family.</text>
</comment>
<dbReference type="CDD" id="cd15208">
    <property type="entry name" value="7tmA_OXR"/>
    <property type="match status" value="1"/>
</dbReference>
<dbReference type="InParanoid" id="A0A482X8V0"/>
<keyword evidence="4 11" id="KW-1133">Transmembrane helix</keyword>
<evidence type="ECO:0000256" key="11">
    <source>
        <dbReference type="SAM" id="Phobius"/>
    </source>
</evidence>
<name>A0A482X8V0_LAOST</name>
<feature type="domain" description="G-protein coupled receptors family 1 profile" evidence="13">
    <location>
        <begin position="111"/>
        <end position="388"/>
    </location>
</feature>
<dbReference type="PANTHER" id="PTHR45695:SF15">
    <property type="entry name" value="OPSIN RH2"/>
    <property type="match status" value="1"/>
</dbReference>
<dbReference type="GO" id="GO:0004983">
    <property type="term" value="F:neuropeptide Y receptor activity"/>
    <property type="evidence" value="ECO:0007669"/>
    <property type="project" value="InterPro"/>
</dbReference>
<dbReference type="Gene3D" id="1.20.1070.10">
    <property type="entry name" value="Rhodopsin 7-helix transmembrane proteins"/>
    <property type="match status" value="1"/>
</dbReference>
<keyword evidence="6 11" id="KW-0472">Membrane</keyword>
<dbReference type="EMBL" id="QKKF02015641">
    <property type="protein sequence ID" value="RZF42089.1"/>
    <property type="molecule type" value="Genomic_DNA"/>
</dbReference>
<evidence type="ECO:0000256" key="6">
    <source>
        <dbReference type="ARBA" id="ARBA00023136"/>
    </source>
</evidence>
<comment type="caution">
    <text evidence="14">The sequence shown here is derived from an EMBL/GenBank/DDBJ whole genome shotgun (WGS) entry which is preliminary data.</text>
</comment>
<feature type="transmembrane region" description="Helical" evidence="11">
    <location>
        <begin position="211"/>
        <end position="231"/>
    </location>
</feature>
<feature type="chain" id="PRO_5019830275" description="G-protein coupled receptors family 1 profile domain-containing protein" evidence="12">
    <location>
        <begin position="19"/>
        <end position="508"/>
    </location>
</feature>
<evidence type="ECO:0000256" key="3">
    <source>
        <dbReference type="ARBA" id="ARBA00022692"/>
    </source>
</evidence>
<feature type="transmembrane region" description="Helical" evidence="11">
    <location>
        <begin position="169"/>
        <end position="190"/>
    </location>
</feature>
<dbReference type="GO" id="GO:0005886">
    <property type="term" value="C:plasma membrane"/>
    <property type="evidence" value="ECO:0007669"/>
    <property type="project" value="TreeGrafter"/>
</dbReference>
<keyword evidence="15" id="KW-1185">Reference proteome</keyword>
<evidence type="ECO:0000256" key="4">
    <source>
        <dbReference type="ARBA" id="ARBA00022989"/>
    </source>
</evidence>
<dbReference type="PRINTS" id="PR01012">
    <property type="entry name" value="NRPEPTIDEYR"/>
</dbReference>
<dbReference type="SMR" id="A0A482X8V0"/>
<evidence type="ECO:0000313" key="15">
    <source>
        <dbReference type="Proteomes" id="UP000291343"/>
    </source>
</evidence>
<keyword evidence="7 9" id="KW-0675">Receptor</keyword>
<dbReference type="AlphaFoldDB" id="A0A482X8V0"/>
<keyword evidence="5 9" id="KW-0297">G-protein coupled receptor</keyword>
<reference evidence="14 15" key="1">
    <citation type="journal article" date="2017" name="Gigascience">
        <title>Genome sequence of the small brown planthopper, Laodelphax striatellus.</title>
        <authorList>
            <person name="Zhu J."/>
            <person name="Jiang F."/>
            <person name="Wang X."/>
            <person name="Yang P."/>
            <person name="Bao Y."/>
            <person name="Zhao W."/>
            <person name="Wang W."/>
            <person name="Lu H."/>
            <person name="Wang Q."/>
            <person name="Cui N."/>
            <person name="Li J."/>
            <person name="Chen X."/>
            <person name="Luo L."/>
            <person name="Yu J."/>
            <person name="Kang L."/>
            <person name="Cui F."/>
        </authorList>
    </citation>
    <scope>NUCLEOTIDE SEQUENCE [LARGE SCALE GENOMIC DNA]</scope>
    <source>
        <strain evidence="14">Lst14</strain>
    </source>
</reference>
<dbReference type="InterPro" id="IPR000276">
    <property type="entry name" value="GPCR_Rhodpsn"/>
</dbReference>
<keyword evidence="3 9" id="KW-0812">Transmembrane</keyword>
<dbReference type="PANTHER" id="PTHR45695">
    <property type="entry name" value="LEUCOKININ RECEPTOR-RELATED"/>
    <property type="match status" value="1"/>
</dbReference>
<feature type="transmembrane region" description="Helical" evidence="11">
    <location>
        <begin position="268"/>
        <end position="290"/>
    </location>
</feature>
<dbReference type="PROSITE" id="PS50262">
    <property type="entry name" value="G_PROTEIN_RECEP_F1_2"/>
    <property type="match status" value="1"/>
</dbReference>
<feature type="transmembrane region" description="Helical" evidence="11">
    <location>
        <begin position="132"/>
        <end position="154"/>
    </location>
</feature>
<dbReference type="PROSITE" id="PS00237">
    <property type="entry name" value="G_PROTEIN_RECEP_F1_1"/>
    <property type="match status" value="1"/>
</dbReference>
<evidence type="ECO:0000256" key="10">
    <source>
        <dbReference type="SAM" id="MobiDB-lite"/>
    </source>
</evidence>
<dbReference type="Proteomes" id="UP000291343">
    <property type="component" value="Unassembled WGS sequence"/>
</dbReference>
<evidence type="ECO:0000256" key="7">
    <source>
        <dbReference type="ARBA" id="ARBA00023170"/>
    </source>
</evidence>
<feature type="transmembrane region" description="Helical" evidence="11">
    <location>
        <begin position="333"/>
        <end position="354"/>
    </location>
</feature>
<feature type="signal peptide" evidence="12">
    <location>
        <begin position="1"/>
        <end position="18"/>
    </location>
</feature>
<comment type="subcellular location">
    <subcellularLocation>
        <location evidence="1">Membrane</location>
        <topology evidence="1">Multi-pass membrane protein</topology>
    </subcellularLocation>
</comment>
<evidence type="ECO:0000313" key="14">
    <source>
        <dbReference type="EMBL" id="RZF42089.1"/>
    </source>
</evidence>
<evidence type="ECO:0000256" key="1">
    <source>
        <dbReference type="ARBA" id="ARBA00004141"/>
    </source>
</evidence>
<evidence type="ECO:0000256" key="9">
    <source>
        <dbReference type="RuleBase" id="RU000688"/>
    </source>
</evidence>
<feature type="compositionally biased region" description="Basic and acidic residues" evidence="10">
    <location>
        <begin position="469"/>
        <end position="479"/>
    </location>
</feature>
<dbReference type="InterPro" id="IPR017452">
    <property type="entry name" value="GPCR_Rhodpsn_7TM"/>
</dbReference>
<dbReference type="STRING" id="195883.A0A482X8V0"/>
<dbReference type="PRINTS" id="PR00237">
    <property type="entry name" value="GPCRRHODOPSN"/>
</dbReference>
<evidence type="ECO:0000256" key="2">
    <source>
        <dbReference type="ARBA" id="ARBA00010663"/>
    </source>
</evidence>
<keyword evidence="8 9" id="KW-0807">Transducer</keyword>
<evidence type="ECO:0000256" key="5">
    <source>
        <dbReference type="ARBA" id="ARBA00023040"/>
    </source>
</evidence>
<protein>
    <recommendedName>
        <fullName evidence="13">G-protein coupled receptors family 1 profile domain-containing protein</fullName>
    </recommendedName>
</protein>
<dbReference type="FunFam" id="1.20.1070.10:FF:000291">
    <property type="entry name" value="Predicted protein"/>
    <property type="match status" value="1"/>
</dbReference>
<gene>
    <name evidence="14" type="ORF">LSTR_LSTR006682</name>
</gene>